<dbReference type="FunFam" id="3.20.20.80:FF:000075">
    <property type="entry name" value="Sporulation-specific chitinase"/>
    <property type="match status" value="1"/>
</dbReference>
<evidence type="ECO:0000256" key="6">
    <source>
        <dbReference type="ARBA" id="ARBA00022801"/>
    </source>
</evidence>
<keyword evidence="10" id="KW-0624">Polysaccharide degradation</keyword>
<dbReference type="GO" id="GO:0008061">
    <property type="term" value="F:chitin binding"/>
    <property type="evidence" value="ECO:0007669"/>
    <property type="project" value="InterPro"/>
</dbReference>
<evidence type="ECO:0000256" key="2">
    <source>
        <dbReference type="ARBA" id="ARBA00004613"/>
    </source>
</evidence>
<dbReference type="Gene3D" id="3.20.20.80">
    <property type="entry name" value="Glycosidases"/>
    <property type="match status" value="1"/>
</dbReference>
<dbReference type="Proteomes" id="UP000027361">
    <property type="component" value="Unassembled WGS sequence"/>
</dbReference>
<evidence type="ECO:0000313" key="13">
    <source>
        <dbReference type="EMBL" id="KDN52285.1"/>
    </source>
</evidence>
<dbReference type="OrthoDB" id="76388at2759"/>
<evidence type="ECO:0000256" key="5">
    <source>
        <dbReference type="ARBA" id="ARBA00022525"/>
    </source>
</evidence>
<dbReference type="InterPro" id="IPR001223">
    <property type="entry name" value="Glyco_hydro18_cat"/>
</dbReference>
<feature type="domain" description="GH18" evidence="12">
    <location>
        <begin position="8"/>
        <end position="376"/>
    </location>
</feature>
<dbReference type="RefSeq" id="XP_013245126.1">
    <property type="nucleotide sequence ID" value="XM_013389672.1"/>
</dbReference>
<dbReference type="FunFam" id="3.10.50.10:FF:000005">
    <property type="entry name" value="Endochitinase B1"/>
    <property type="match status" value="1"/>
</dbReference>
<name>A0A066WNV1_TILAU</name>
<dbReference type="STRING" id="1037660.A0A066WNV1"/>
<dbReference type="InParanoid" id="A0A066WNV1"/>
<dbReference type="SMART" id="SM00636">
    <property type="entry name" value="Glyco_18"/>
    <property type="match status" value="1"/>
</dbReference>
<comment type="subcellular location">
    <subcellularLocation>
        <location evidence="2">Secreted</location>
    </subcellularLocation>
</comment>
<evidence type="ECO:0000256" key="10">
    <source>
        <dbReference type="ARBA" id="ARBA00023326"/>
    </source>
</evidence>
<proteinExistence type="inferred from homology"/>
<evidence type="ECO:0000259" key="12">
    <source>
        <dbReference type="PROSITE" id="PS51910"/>
    </source>
</evidence>
<evidence type="ECO:0000256" key="7">
    <source>
        <dbReference type="ARBA" id="ARBA00023024"/>
    </source>
</evidence>
<dbReference type="GeneID" id="25265889"/>
<organism evidence="13 14">
    <name type="scientific">Tilletiaria anomala (strain ATCC 24038 / CBS 436.72 / UBC 951)</name>
    <dbReference type="NCBI Taxonomy" id="1037660"/>
    <lineage>
        <taxon>Eukaryota</taxon>
        <taxon>Fungi</taxon>
        <taxon>Dikarya</taxon>
        <taxon>Basidiomycota</taxon>
        <taxon>Ustilaginomycotina</taxon>
        <taxon>Exobasidiomycetes</taxon>
        <taxon>Georgefischeriales</taxon>
        <taxon>Tilletiariaceae</taxon>
        <taxon>Tilletiaria</taxon>
    </lineage>
</organism>
<reference evidence="13 14" key="1">
    <citation type="submission" date="2014-05" db="EMBL/GenBank/DDBJ databases">
        <title>Draft genome sequence of a rare smut relative, Tilletiaria anomala UBC 951.</title>
        <authorList>
            <consortium name="DOE Joint Genome Institute"/>
            <person name="Toome M."/>
            <person name="Kuo A."/>
            <person name="Henrissat B."/>
            <person name="Lipzen A."/>
            <person name="Tritt A."/>
            <person name="Yoshinaga Y."/>
            <person name="Zane M."/>
            <person name="Barry K."/>
            <person name="Grigoriev I.V."/>
            <person name="Spatafora J.W."/>
            <person name="Aimea M.C."/>
        </authorList>
    </citation>
    <scope>NUCLEOTIDE SEQUENCE [LARGE SCALE GENOMIC DNA]</scope>
    <source>
        <strain evidence="13 14">UBC 951</strain>
    </source>
</reference>
<dbReference type="InterPro" id="IPR050314">
    <property type="entry name" value="Glycosyl_Hydrlase_18"/>
</dbReference>
<dbReference type="HOGENOM" id="CLU_002833_1_0_1"/>
<dbReference type="InterPro" id="IPR029070">
    <property type="entry name" value="Chitinase_insertion_sf"/>
</dbReference>
<dbReference type="Gene3D" id="3.10.50.10">
    <property type="match status" value="1"/>
</dbReference>
<keyword evidence="7" id="KW-0146">Chitin degradation</keyword>
<keyword evidence="9 11" id="KW-0326">Glycosidase</keyword>
<evidence type="ECO:0000313" key="14">
    <source>
        <dbReference type="Proteomes" id="UP000027361"/>
    </source>
</evidence>
<dbReference type="EC" id="3.2.1.14" evidence="4"/>
<dbReference type="SUPFAM" id="SSF54556">
    <property type="entry name" value="Chitinase insertion domain"/>
    <property type="match status" value="1"/>
</dbReference>
<evidence type="ECO:0000256" key="3">
    <source>
        <dbReference type="ARBA" id="ARBA00008682"/>
    </source>
</evidence>
<sequence>MTSPANGKVNVGYFVDWGIYARQYFPKHVPATSLTHILYSFADVKPDTGEVFLTDTWSGQQIRYTDVEDPDSWNDPPGRSNLYGNFKRFGLIKRHNRALKVLLSIGGWTYRSHFWPMAGSETCRQTFAQTAVQLLEDNGLDGIDVDWEYPADSEQAHAFTLLLQGIRSALDAAQAKRTSDPPRFLLTAAVSADKSKVQTMDLSGMDQYLDFWNIMAYDYAGSWSDLTGHHANLYNDSNTSPASEASGDDAVKTYTNAGVSASKLVFGLPLYGRAFASTAGLKATFQGVGPGSWENGVWDLKALPHAGASVTEDTKYSGASYSYDPSQQLLISYDTPAIFDQKTKYINDKGLAGAMYWELSSDYTSSSSVTPMVLRVASKLGKLDSTNNCIDYPYSKFDNVRNGFTS</sequence>
<comment type="similarity">
    <text evidence="3">Belongs to the glycosyl hydrolase 18 family. Chitinase class V subfamily.</text>
</comment>
<keyword evidence="6 11" id="KW-0378">Hydrolase</keyword>
<dbReference type="PANTHER" id="PTHR11177">
    <property type="entry name" value="CHITINASE"/>
    <property type="match status" value="1"/>
</dbReference>
<evidence type="ECO:0000256" key="1">
    <source>
        <dbReference type="ARBA" id="ARBA00000822"/>
    </source>
</evidence>
<protein>
    <recommendedName>
        <fullName evidence="4">chitinase</fullName>
        <ecNumber evidence="4">3.2.1.14</ecNumber>
    </recommendedName>
</protein>
<dbReference type="PROSITE" id="PS51910">
    <property type="entry name" value="GH18_2"/>
    <property type="match status" value="1"/>
</dbReference>
<dbReference type="PANTHER" id="PTHR11177:SF317">
    <property type="entry name" value="CHITINASE 12-RELATED"/>
    <property type="match status" value="1"/>
</dbReference>
<comment type="caution">
    <text evidence="13">The sequence shown here is derived from an EMBL/GenBank/DDBJ whole genome shotgun (WGS) entry which is preliminary data.</text>
</comment>
<evidence type="ECO:0000256" key="9">
    <source>
        <dbReference type="ARBA" id="ARBA00023295"/>
    </source>
</evidence>
<dbReference type="GO" id="GO:0005576">
    <property type="term" value="C:extracellular region"/>
    <property type="evidence" value="ECO:0007669"/>
    <property type="project" value="UniProtKB-SubCell"/>
</dbReference>
<dbReference type="AlphaFoldDB" id="A0A066WNV1"/>
<evidence type="ECO:0000256" key="11">
    <source>
        <dbReference type="RuleBase" id="RU000489"/>
    </source>
</evidence>
<keyword evidence="5" id="KW-0964">Secreted</keyword>
<evidence type="ECO:0000256" key="8">
    <source>
        <dbReference type="ARBA" id="ARBA00023277"/>
    </source>
</evidence>
<dbReference type="Pfam" id="PF00704">
    <property type="entry name" value="Glyco_hydro_18"/>
    <property type="match status" value="1"/>
</dbReference>
<dbReference type="EMBL" id="JMSN01000012">
    <property type="protein sequence ID" value="KDN52285.1"/>
    <property type="molecule type" value="Genomic_DNA"/>
</dbReference>
<keyword evidence="14" id="KW-1185">Reference proteome</keyword>
<evidence type="ECO:0000256" key="4">
    <source>
        <dbReference type="ARBA" id="ARBA00012729"/>
    </source>
</evidence>
<accession>A0A066WNV1</accession>
<dbReference type="SUPFAM" id="SSF51445">
    <property type="entry name" value="(Trans)glycosidases"/>
    <property type="match status" value="1"/>
</dbReference>
<dbReference type="GO" id="GO:0008843">
    <property type="term" value="F:endochitinase activity"/>
    <property type="evidence" value="ECO:0007669"/>
    <property type="project" value="UniProtKB-EC"/>
</dbReference>
<dbReference type="GO" id="GO:0006032">
    <property type="term" value="P:chitin catabolic process"/>
    <property type="evidence" value="ECO:0007669"/>
    <property type="project" value="UniProtKB-KW"/>
</dbReference>
<dbReference type="GO" id="GO:0000272">
    <property type="term" value="P:polysaccharide catabolic process"/>
    <property type="evidence" value="ECO:0007669"/>
    <property type="project" value="UniProtKB-KW"/>
</dbReference>
<keyword evidence="8" id="KW-0119">Carbohydrate metabolism</keyword>
<dbReference type="InterPro" id="IPR017853">
    <property type="entry name" value="GH"/>
</dbReference>
<dbReference type="InterPro" id="IPR001579">
    <property type="entry name" value="Glyco_hydro_18_chit_AS"/>
</dbReference>
<dbReference type="OMA" id="QTQNHIN"/>
<dbReference type="InterPro" id="IPR011583">
    <property type="entry name" value="Chitinase_II/V-like_cat"/>
</dbReference>
<comment type="catalytic activity">
    <reaction evidence="1">
        <text>Random endo-hydrolysis of N-acetyl-beta-D-glucosaminide (1-&gt;4)-beta-linkages in chitin and chitodextrins.</text>
        <dbReference type="EC" id="3.2.1.14"/>
    </reaction>
</comment>
<dbReference type="CDD" id="cd06548">
    <property type="entry name" value="GH18_chitinase"/>
    <property type="match status" value="1"/>
</dbReference>
<dbReference type="PROSITE" id="PS01095">
    <property type="entry name" value="GH18_1"/>
    <property type="match status" value="1"/>
</dbReference>
<gene>
    <name evidence="13" type="ORF">K437DRAFT_266821</name>
</gene>